<evidence type="ECO:0000313" key="3">
    <source>
        <dbReference type="Proteomes" id="UP000838412"/>
    </source>
</evidence>
<feature type="region of interest" description="Disordered" evidence="1">
    <location>
        <begin position="51"/>
        <end position="93"/>
    </location>
</feature>
<dbReference type="EMBL" id="OV696697">
    <property type="protein sequence ID" value="CAH1242313.1"/>
    <property type="molecule type" value="Genomic_DNA"/>
</dbReference>
<feature type="region of interest" description="Disordered" evidence="1">
    <location>
        <begin position="470"/>
        <end position="528"/>
    </location>
</feature>
<evidence type="ECO:0000256" key="1">
    <source>
        <dbReference type="SAM" id="MobiDB-lite"/>
    </source>
</evidence>
<name>A0A8J9YVB1_BRALA</name>
<feature type="compositionally biased region" description="Low complexity" evidence="1">
    <location>
        <begin position="137"/>
        <end position="146"/>
    </location>
</feature>
<gene>
    <name evidence="2" type="primary">Hypp6570</name>
    <name evidence="2" type="ORF">BLAG_LOCUS5617</name>
</gene>
<keyword evidence="3" id="KW-1185">Reference proteome</keyword>
<sequence>MQNGKYPGSDELPKEFYQKFWAVEGEDLLELVNEGLREADGVTPGLQIGALAPGNGKNPPIVPTAHGPTAAPGVPGDHTYHAPGGSPHDLAGTEPLTAGSLVLQDPVFLQELQQLVTEAVSGSMQAFSDRSSRSRSRYSSSSSDSGSGDDDHSHYRRHRRHKRSRSPMHRHRDDETHYSPRSRSHSTSRDHRPTSPAASGSQIRDDVSIFAPSIPEFQERVQEQEGIQGLTPEHKEEEVVTSPPDPYDLLTSMEPRETGVLVSDKLLSWFRKERCLLFSQQGFNEMVKPYKLDQSQLEAVSAPNLQPLLRDKWEKVKHSVQAVKHDDTIRNIQEHVLHAVQPLLASLDTVVPLTTSENKELAELANTLVTNLKVTGQLLGSVCNEITGVRRRLVHEWVDQKYKCLVNDKQRQPDKLHNVDERLTNATCRWLLGDDIIRNIEDCEKTERTVGRLNSSGFAVNNPAFLFNKPFLPKTQQSSGSHSSGGKHHPRGGRHHGQSGRSFRGSRQTQGSSHGSKNFHKGKRHAKN</sequence>
<feature type="compositionally biased region" description="Basic residues" evidence="1">
    <location>
        <begin position="517"/>
        <end position="528"/>
    </location>
</feature>
<dbReference type="Proteomes" id="UP000838412">
    <property type="component" value="Chromosome 12"/>
</dbReference>
<feature type="compositionally biased region" description="Low complexity" evidence="1">
    <location>
        <begin position="499"/>
        <end position="513"/>
    </location>
</feature>
<accession>A0A8J9YVB1</accession>
<protein>
    <submittedName>
        <fullName evidence="2">Hypp6570 protein</fullName>
    </submittedName>
</protein>
<feature type="compositionally biased region" description="Basic residues" evidence="1">
    <location>
        <begin position="485"/>
        <end position="498"/>
    </location>
</feature>
<dbReference type="AlphaFoldDB" id="A0A8J9YVB1"/>
<feature type="region of interest" description="Disordered" evidence="1">
    <location>
        <begin position="122"/>
        <end position="206"/>
    </location>
</feature>
<evidence type="ECO:0000313" key="2">
    <source>
        <dbReference type="EMBL" id="CAH1242313.1"/>
    </source>
</evidence>
<reference evidence="2" key="1">
    <citation type="submission" date="2022-01" db="EMBL/GenBank/DDBJ databases">
        <authorList>
            <person name="Braso-Vives M."/>
        </authorList>
    </citation>
    <scope>NUCLEOTIDE SEQUENCE</scope>
</reference>
<proteinExistence type="predicted"/>
<organism evidence="2 3">
    <name type="scientific">Branchiostoma lanceolatum</name>
    <name type="common">Common lancelet</name>
    <name type="synonym">Amphioxus lanceolatum</name>
    <dbReference type="NCBI Taxonomy" id="7740"/>
    <lineage>
        <taxon>Eukaryota</taxon>
        <taxon>Metazoa</taxon>
        <taxon>Chordata</taxon>
        <taxon>Cephalochordata</taxon>
        <taxon>Leptocardii</taxon>
        <taxon>Amphioxiformes</taxon>
        <taxon>Branchiostomatidae</taxon>
        <taxon>Branchiostoma</taxon>
    </lineage>
</organism>
<feature type="compositionally biased region" description="Basic residues" evidence="1">
    <location>
        <begin position="154"/>
        <end position="170"/>
    </location>
</feature>
<dbReference type="OrthoDB" id="416119at2759"/>